<dbReference type="AlphaFoldDB" id="A0A4R5NDP9"/>
<reference evidence="1 2" key="1">
    <citation type="journal article" date="2019" name="Appl. Microbiol. Biotechnol.">
        <title>Uncovering carbohydrate metabolism through a genotype-phenotype association study of 56 lactic acid bacteria genomes.</title>
        <authorList>
            <person name="Buron-Moles G."/>
            <person name="Chailyan A."/>
            <person name="Dolejs I."/>
            <person name="Forster J."/>
            <person name="Miks M.H."/>
        </authorList>
    </citation>
    <scope>NUCLEOTIDE SEQUENCE [LARGE SCALE GENOMIC DNA]</scope>
    <source>
        <strain evidence="1 2">ATCC 29644</strain>
    </source>
</reference>
<comment type="caution">
    <text evidence="1">The sequence shown here is derived from an EMBL/GenBank/DDBJ whole genome shotgun (WGS) entry which is preliminary data.</text>
</comment>
<keyword evidence="2" id="KW-1185">Reference proteome</keyword>
<evidence type="ECO:0000313" key="2">
    <source>
        <dbReference type="Proteomes" id="UP000295257"/>
    </source>
</evidence>
<dbReference type="EMBL" id="PUFN01000019">
    <property type="protein sequence ID" value="TDG71696.1"/>
    <property type="molecule type" value="Genomic_DNA"/>
</dbReference>
<dbReference type="Proteomes" id="UP000295257">
    <property type="component" value="Unassembled WGS sequence"/>
</dbReference>
<sequence>MLDMGNVDLLQHCSQPNFFATLTHGNIENQEVHIANFDDQLRDEILHDIEIISRIKDEEELKKHFIYLTKQVITHAIGIFDD</sequence>
<protein>
    <submittedName>
        <fullName evidence="1">Uncharacterized protein</fullName>
    </submittedName>
</protein>
<accession>A0A4R5NDP9</accession>
<gene>
    <name evidence="1" type="ORF">C5L30_002276</name>
</gene>
<organism evidence="1 2">
    <name type="scientific">Companilactobacillus farciminis</name>
    <dbReference type="NCBI Taxonomy" id="1612"/>
    <lineage>
        <taxon>Bacteria</taxon>
        <taxon>Bacillati</taxon>
        <taxon>Bacillota</taxon>
        <taxon>Bacilli</taxon>
        <taxon>Lactobacillales</taxon>
        <taxon>Lactobacillaceae</taxon>
        <taxon>Companilactobacillus</taxon>
    </lineage>
</organism>
<name>A0A4R5NDP9_9LACO</name>
<proteinExistence type="predicted"/>
<evidence type="ECO:0000313" key="1">
    <source>
        <dbReference type="EMBL" id="TDG71696.1"/>
    </source>
</evidence>